<accession>A0ABP1RUS6</accession>
<name>A0ABP1RUS6_9HEXA</name>
<evidence type="ECO:0000256" key="3">
    <source>
        <dbReference type="ARBA" id="ARBA00022989"/>
    </source>
</evidence>
<feature type="transmembrane region" description="Helical" evidence="5">
    <location>
        <begin position="148"/>
        <end position="164"/>
    </location>
</feature>
<dbReference type="EMBL" id="CAXLJM020000110">
    <property type="protein sequence ID" value="CAL8136126.1"/>
    <property type="molecule type" value="Genomic_DNA"/>
</dbReference>
<keyword evidence="3 5" id="KW-1133">Transmembrane helix</keyword>
<feature type="transmembrane region" description="Helical" evidence="5">
    <location>
        <begin position="243"/>
        <end position="265"/>
    </location>
</feature>
<protein>
    <recommendedName>
        <fullName evidence="6">Sugar phosphate transporter domain-containing protein</fullName>
    </recommendedName>
</protein>
<evidence type="ECO:0000313" key="7">
    <source>
        <dbReference type="EMBL" id="CAL8136126.1"/>
    </source>
</evidence>
<dbReference type="Proteomes" id="UP001642540">
    <property type="component" value="Unassembled WGS sequence"/>
</dbReference>
<feature type="transmembrane region" description="Helical" evidence="5">
    <location>
        <begin position="121"/>
        <end position="141"/>
    </location>
</feature>
<feature type="transmembrane region" description="Helical" evidence="5">
    <location>
        <begin position="12"/>
        <end position="29"/>
    </location>
</feature>
<evidence type="ECO:0000256" key="2">
    <source>
        <dbReference type="ARBA" id="ARBA00022692"/>
    </source>
</evidence>
<dbReference type="InterPro" id="IPR050186">
    <property type="entry name" value="TPT_transporter"/>
</dbReference>
<sequence>MGSAREKRESALFNEYLFIASVVAAYWVISIGTVFVNKSLLSQQQDFDAPMFVTWFQCVFTFLVCMCLTKFRRCLHLTTTIDFPDIKINLKTMLKTLPLSIVFVAMITFNNLCLKHVGVAFYYLARSLTTVTNVAFTFAILRASVTNRAILCCVIITIGYLIGIDQEGLSGGITTYGIVYGLLSSCFVSLNSIYTKKVLPAVDNSVWALTLYNNFNASLLFLPLMFIFQELPHIIFVSQIQEFNFWMLMILGGVCGVCIGSITGLQIKITSPLTHNISGTAKACVQTVIAVWMYNDIKSSAWWASNWIVLFGSAAYTKVQQLDMEKDFHRRKYLPTNKTDVEVEEKLIQTSDYEDSV</sequence>
<proteinExistence type="predicted"/>
<evidence type="ECO:0000256" key="4">
    <source>
        <dbReference type="ARBA" id="ARBA00023136"/>
    </source>
</evidence>
<feature type="transmembrane region" description="Helical" evidence="5">
    <location>
        <begin position="176"/>
        <end position="194"/>
    </location>
</feature>
<organism evidence="7 8">
    <name type="scientific">Orchesella dallaii</name>
    <dbReference type="NCBI Taxonomy" id="48710"/>
    <lineage>
        <taxon>Eukaryota</taxon>
        <taxon>Metazoa</taxon>
        <taxon>Ecdysozoa</taxon>
        <taxon>Arthropoda</taxon>
        <taxon>Hexapoda</taxon>
        <taxon>Collembola</taxon>
        <taxon>Entomobryomorpha</taxon>
        <taxon>Entomobryoidea</taxon>
        <taxon>Orchesellidae</taxon>
        <taxon>Orchesellinae</taxon>
        <taxon>Orchesella</taxon>
    </lineage>
</organism>
<reference evidence="7 8" key="1">
    <citation type="submission" date="2024-08" db="EMBL/GenBank/DDBJ databases">
        <authorList>
            <person name="Cucini C."/>
            <person name="Frati F."/>
        </authorList>
    </citation>
    <scope>NUCLEOTIDE SEQUENCE [LARGE SCALE GENOMIC DNA]</scope>
</reference>
<evidence type="ECO:0000256" key="1">
    <source>
        <dbReference type="ARBA" id="ARBA00004141"/>
    </source>
</evidence>
<keyword evidence="8" id="KW-1185">Reference proteome</keyword>
<dbReference type="InterPro" id="IPR004853">
    <property type="entry name" value="Sugar_P_trans_dom"/>
</dbReference>
<feature type="transmembrane region" description="Helical" evidence="5">
    <location>
        <begin position="206"/>
        <end position="228"/>
    </location>
</feature>
<feature type="transmembrane region" description="Helical" evidence="5">
    <location>
        <begin position="92"/>
        <end position="109"/>
    </location>
</feature>
<gene>
    <name evidence="7" type="ORF">ODALV1_LOCUS26299</name>
</gene>
<keyword evidence="4 5" id="KW-0472">Membrane</keyword>
<evidence type="ECO:0000256" key="5">
    <source>
        <dbReference type="SAM" id="Phobius"/>
    </source>
</evidence>
<feature type="domain" description="Sugar phosphate transporter" evidence="6">
    <location>
        <begin position="19"/>
        <end position="316"/>
    </location>
</feature>
<dbReference type="PANTHER" id="PTHR11132">
    <property type="entry name" value="SOLUTE CARRIER FAMILY 35"/>
    <property type="match status" value="1"/>
</dbReference>
<feature type="transmembrane region" description="Helical" evidence="5">
    <location>
        <begin position="49"/>
        <end position="71"/>
    </location>
</feature>
<evidence type="ECO:0000259" key="6">
    <source>
        <dbReference type="Pfam" id="PF03151"/>
    </source>
</evidence>
<evidence type="ECO:0000313" key="8">
    <source>
        <dbReference type="Proteomes" id="UP001642540"/>
    </source>
</evidence>
<comment type="subcellular location">
    <subcellularLocation>
        <location evidence="1">Membrane</location>
        <topology evidence="1">Multi-pass membrane protein</topology>
    </subcellularLocation>
</comment>
<dbReference type="Pfam" id="PF03151">
    <property type="entry name" value="TPT"/>
    <property type="match status" value="1"/>
</dbReference>
<comment type="caution">
    <text evidence="7">The sequence shown here is derived from an EMBL/GenBank/DDBJ whole genome shotgun (WGS) entry which is preliminary data.</text>
</comment>
<keyword evidence="2 5" id="KW-0812">Transmembrane</keyword>